<keyword evidence="7 12" id="KW-1015">Disulfide bond</keyword>
<sequence length="720" mass="78495">MSSITISYGENGPVFCGIKSDGSHLVTCYGSNSAITRAVSAHLPFSGLTAGNGFVCGLLMDSNQPYCWGRSGYVLVGVPRPMVKDSEYLEISAGDHHLCGLRKPLTGKGRNTSLVDCWGYNMTKSYEFDGQIQSISAGSNFNCGLFSQNRSVFCWGDETGSGVIGLIPMGTRFHKIAAGGFHVCGILEGVDSRVFCWGSMDLDGEISASLVDSGQLNVDVTPNDPMLSVVGGRFHACGIKSYDHEVVCWGNRVERSTPTPNHVRFYEIAAGDYFTCGVLSDASLRPVCWGAGFPSSLPLAVLPGPCKHEPCTSDFYEFKNGSARCNICLRCSNGCPNEMYQVSACTSISDRQCRYNCSSCISRKCFSNCSDTTGNGKKNRKFWSLQLPVIVAEIAFAVFVVTVASLTSIIYVRYKLSNCRCSGRAFKSKKNSEIGSFRKESGKIQPDLDELKIRRAQMFTYEELERATSGFKEESQVGKGSFSRVFKGVLKDGTVVAVKRSIMSPDLKKDSKEFHTELDLLSSGRKAIDMQYEEGNIVEWAVPLIKAGDILAILDPVLKPASDLEALKRISNVASKCVRMRGKERPSMDKVTTALERALALLMGRPSNEQPILPTEVVLGSSRLHTKSSQISSYRSTSETDVAENEDQKFEFRAPSWITFPSVASSQRRKSSVSDADVDGKNSEAKNAGNSTSGGEGLISLEEEIGPASPQEHLFLQHNF</sequence>
<dbReference type="GO" id="GO:0005524">
    <property type="term" value="F:ATP binding"/>
    <property type="evidence" value="ECO:0007669"/>
    <property type="project" value="UniProtKB-UniRule"/>
</dbReference>
<dbReference type="Proteomes" id="UP000834106">
    <property type="component" value="Chromosome 4"/>
</dbReference>
<dbReference type="InterPro" id="IPR001368">
    <property type="entry name" value="TNFR/NGFR_Cys_rich_reg"/>
</dbReference>
<dbReference type="SUPFAM" id="SSF56112">
    <property type="entry name" value="Protein kinase-like (PK-like)"/>
    <property type="match status" value="1"/>
</dbReference>
<gene>
    <name evidence="17" type="ORF">FPE_LOCUS7110</name>
</gene>
<dbReference type="Gene3D" id="2.130.10.30">
    <property type="entry name" value="Regulator of chromosome condensation 1/beta-lactamase-inhibitor protein II"/>
    <property type="match status" value="2"/>
</dbReference>
<dbReference type="SUPFAM" id="SSF50985">
    <property type="entry name" value="RCC1/BLIP-II"/>
    <property type="match status" value="2"/>
</dbReference>
<feature type="disulfide bond" evidence="12">
    <location>
        <begin position="335"/>
        <end position="353"/>
    </location>
</feature>
<comment type="catalytic activity">
    <reaction evidence="11">
        <text>L-seryl-[protein] + ATP = O-phospho-L-seryl-[protein] + ADP + H(+)</text>
        <dbReference type="Rhea" id="RHEA:17989"/>
        <dbReference type="Rhea" id="RHEA-COMP:9863"/>
        <dbReference type="Rhea" id="RHEA-COMP:11604"/>
        <dbReference type="ChEBI" id="CHEBI:15378"/>
        <dbReference type="ChEBI" id="CHEBI:29999"/>
        <dbReference type="ChEBI" id="CHEBI:30616"/>
        <dbReference type="ChEBI" id="CHEBI:83421"/>
        <dbReference type="ChEBI" id="CHEBI:456216"/>
        <dbReference type="EC" id="2.7.11.1"/>
    </reaction>
</comment>
<dbReference type="Gene3D" id="1.10.510.10">
    <property type="entry name" value="Transferase(Phosphotransferase) domain 1"/>
    <property type="match status" value="1"/>
</dbReference>
<dbReference type="Pfam" id="PF13540">
    <property type="entry name" value="RCC1_2"/>
    <property type="match status" value="1"/>
</dbReference>
<organism evidence="17 18">
    <name type="scientific">Fraxinus pennsylvanica</name>
    <dbReference type="NCBI Taxonomy" id="56036"/>
    <lineage>
        <taxon>Eukaryota</taxon>
        <taxon>Viridiplantae</taxon>
        <taxon>Streptophyta</taxon>
        <taxon>Embryophyta</taxon>
        <taxon>Tracheophyta</taxon>
        <taxon>Spermatophyta</taxon>
        <taxon>Magnoliopsida</taxon>
        <taxon>eudicotyledons</taxon>
        <taxon>Gunneridae</taxon>
        <taxon>Pentapetalae</taxon>
        <taxon>asterids</taxon>
        <taxon>lamiids</taxon>
        <taxon>Lamiales</taxon>
        <taxon>Oleaceae</taxon>
        <taxon>Oleeae</taxon>
        <taxon>Fraxinus</taxon>
    </lineage>
</organism>
<evidence type="ECO:0000256" key="13">
    <source>
        <dbReference type="PROSITE-ProRule" id="PRU10141"/>
    </source>
</evidence>
<dbReference type="AlphaFoldDB" id="A0AAD1YYV5"/>
<dbReference type="GO" id="GO:0016020">
    <property type="term" value="C:membrane"/>
    <property type="evidence" value="ECO:0007669"/>
    <property type="project" value="UniProtKB-SubCell"/>
</dbReference>
<dbReference type="PROSITE" id="PS50050">
    <property type="entry name" value="TNFR_NGFR_2"/>
    <property type="match status" value="1"/>
</dbReference>
<dbReference type="Gene3D" id="3.30.200.20">
    <property type="entry name" value="Phosphorylase Kinase, domain 1"/>
    <property type="match status" value="1"/>
</dbReference>
<evidence type="ECO:0000256" key="4">
    <source>
        <dbReference type="ARBA" id="ARBA00022729"/>
    </source>
</evidence>
<name>A0AAD1YYV5_9LAMI</name>
<comment type="catalytic activity">
    <reaction evidence="10">
        <text>L-threonyl-[protein] + ATP = O-phospho-L-threonyl-[protein] + ADP + H(+)</text>
        <dbReference type="Rhea" id="RHEA:46608"/>
        <dbReference type="Rhea" id="RHEA-COMP:11060"/>
        <dbReference type="Rhea" id="RHEA-COMP:11605"/>
        <dbReference type="ChEBI" id="CHEBI:15378"/>
        <dbReference type="ChEBI" id="CHEBI:30013"/>
        <dbReference type="ChEBI" id="CHEBI:30616"/>
        <dbReference type="ChEBI" id="CHEBI:61977"/>
        <dbReference type="ChEBI" id="CHEBI:456216"/>
        <dbReference type="EC" id="2.7.11.1"/>
    </reaction>
</comment>
<feature type="region of interest" description="Disordered" evidence="14">
    <location>
        <begin position="668"/>
        <end position="720"/>
    </location>
</feature>
<dbReference type="InterPro" id="IPR009091">
    <property type="entry name" value="RCC1/BLIP-II"/>
</dbReference>
<feature type="binding site" evidence="13">
    <location>
        <position position="499"/>
    </location>
    <ligand>
        <name>ATP</name>
        <dbReference type="ChEBI" id="CHEBI:30616"/>
    </ligand>
</feature>
<dbReference type="PANTHER" id="PTHR47460:SF1">
    <property type="entry name" value="SERINE_THREONINE-PROTEIN KINASE-LIKE PROTEIN ACR4"/>
    <property type="match status" value="1"/>
</dbReference>
<evidence type="ECO:0000313" key="17">
    <source>
        <dbReference type="EMBL" id="CAI9759680.1"/>
    </source>
</evidence>
<dbReference type="EC" id="2.7.11.1" evidence="2"/>
<keyword evidence="13" id="KW-0067">ATP-binding</keyword>
<evidence type="ECO:0000313" key="18">
    <source>
        <dbReference type="Proteomes" id="UP000834106"/>
    </source>
</evidence>
<evidence type="ECO:0000256" key="8">
    <source>
        <dbReference type="ARBA" id="ARBA00023170"/>
    </source>
</evidence>
<keyword evidence="5 15" id="KW-1133">Transmembrane helix</keyword>
<dbReference type="SMART" id="SM00208">
    <property type="entry name" value="TNFR"/>
    <property type="match status" value="1"/>
</dbReference>
<evidence type="ECO:0000256" key="1">
    <source>
        <dbReference type="ARBA" id="ARBA00004479"/>
    </source>
</evidence>
<evidence type="ECO:0000256" key="12">
    <source>
        <dbReference type="PROSITE-ProRule" id="PRU00206"/>
    </source>
</evidence>
<feature type="transmembrane region" description="Helical" evidence="15">
    <location>
        <begin position="387"/>
        <end position="412"/>
    </location>
</feature>
<feature type="domain" description="TNFR-Cys" evidence="16">
    <location>
        <begin position="310"/>
        <end position="353"/>
    </location>
</feature>
<protein>
    <recommendedName>
        <fullName evidence="2">non-specific serine/threonine protein kinase</fullName>
        <ecNumber evidence="2">2.7.11.1</ecNumber>
    </recommendedName>
</protein>
<comment type="caution">
    <text evidence="12">Lacks conserved residue(s) required for the propagation of feature annotation.</text>
</comment>
<keyword evidence="3 15" id="KW-0812">Transmembrane</keyword>
<keyword evidence="13" id="KW-0547">Nucleotide-binding</keyword>
<dbReference type="PANTHER" id="PTHR47460">
    <property type="entry name" value="SERINE/THREONINE-PROTEIN KINASE-LIKE PROTEIN ACR4"/>
    <property type="match status" value="1"/>
</dbReference>
<dbReference type="PROSITE" id="PS00652">
    <property type="entry name" value="TNFR_NGFR_1"/>
    <property type="match status" value="1"/>
</dbReference>
<evidence type="ECO:0000256" key="10">
    <source>
        <dbReference type="ARBA" id="ARBA00047899"/>
    </source>
</evidence>
<dbReference type="FunFam" id="2.130.10.30:FF:000044">
    <property type="entry name" value="Serine/threonine-protein kinase-like protein CR4"/>
    <property type="match status" value="1"/>
</dbReference>
<dbReference type="InterPro" id="IPR017441">
    <property type="entry name" value="Protein_kinase_ATP_BS"/>
</dbReference>
<keyword evidence="6 15" id="KW-0472">Membrane</keyword>
<keyword evidence="9" id="KW-0325">Glycoprotein</keyword>
<dbReference type="PROSITE" id="PS00107">
    <property type="entry name" value="PROTEIN_KINASE_ATP"/>
    <property type="match status" value="1"/>
</dbReference>
<evidence type="ECO:0000259" key="16">
    <source>
        <dbReference type="PROSITE" id="PS50050"/>
    </source>
</evidence>
<evidence type="ECO:0000256" key="7">
    <source>
        <dbReference type="ARBA" id="ARBA00023157"/>
    </source>
</evidence>
<accession>A0AAD1YYV5</accession>
<evidence type="ECO:0000256" key="3">
    <source>
        <dbReference type="ARBA" id="ARBA00022692"/>
    </source>
</evidence>
<dbReference type="GO" id="GO:0004674">
    <property type="term" value="F:protein serine/threonine kinase activity"/>
    <property type="evidence" value="ECO:0007669"/>
    <property type="project" value="UniProtKB-KW"/>
</dbReference>
<dbReference type="EMBL" id="OU503039">
    <property type="protein sequence ID" value="CAI9759680.1"/>
    <property type="molecule type" value="Genomic_DNA"/>
</dbReference>
<keyword evidence="8" id="KW-0675">Receptor</keyword>
<feature type="repeat" description="TNFR-Cys" evidence="12">
    <location>
        <begin position="310"/>
        <end position="353"/>
    </location>
</feature>
<evidence type="ECO:0000256" key="11">
    <source>
        <dbReference type="ARBA" id="ARBA00048679"/>
    </source>
</evidence>
<evidence type="ECO:0000256" key="2">
    <source>
        <dbReference type="ARBA" id="ARBA00012513"/>
    </source>
</evidence>
<keyword evidence="18" id="KW-1185">Reference proteome</keyword>
<dbReference type="Gene3D" id="2.10.50.10">
    <property type="entry name" value="Tumor Necrosis Factor Receptor, subunit A, domain 2"/>
    <property type="match status" value="1"/>
</dbReference>
<evidence type="ECO:0000256" key="9">
    <source>
        <dbReference type="ARBA" id="ARBA00023180"/>
    </source>
</evidence>
<evidence type="ECO:0000256" key="6">
    <source>
        <dbReference type="ARBA" id="ARBA00023136"/>
    </source>
</evidence>
<proteinExistence type="predicted"/>
<reference evidence="17" key="1">
    <citation type="submission" date="2023-05" db="EMBL/GenBank/DDBJ databases">
        <authorList>
            <person name="Huff M."/>
        </authorList>
    </citation>
    <scope>NUCLEOTIDE SEQUENCE</scope>
</reference>
<keyword evidence="4" id="KW-0732">Signal</keyword>
<dbReference type="InterPro" id="IPR011009">
    <property type="entry name" value="Kinase-like_dom_sf"/>
</dbReference>
<comment type="subcellular location">
    <subcellularLocation>
        <location evidence="1">Membrane</location>
        <topology evidence="1">Single-pass type I membrane protein</topology>
    </subcellularLocation>
</comment>
<evidence type="ECO:0000256" key="5">
    <source>
        <dbReference type="ARBA" id="ARBA00022989"/>
    </source>
</evidence>
<evidence type="ECO:0000256" key="14">
    <source>
        <dbReference type="SAM" id="MobiDB-lite"/>
    </source>
</evidence>
<evidence type="ECO:0000256" key="15">
    <source>
        <dbReference type="SAM" id="Phobius"/>
    </source>
</evidence>